<proteinExistence type="predicted"/>
<keyword evidence="2" id="KW-1185">Reference proteome</keyword>
<evidence type="ECO:0000313" key="1">
    <source>
        <dbReference type="EMBL" id="KAG8236669.1"/>
    </source>
</evidence>
<accession>A0A8K0KLW1</accession>
<dbReference type="Proteomes" id="UP000792457">
    <property type="component" value="Unassembled WGS sequence"/>
</dbReference>
<reference evidence="1" key="2">
    <citation type="submission" date="2017-10" db="EMBL/GenBank/DDBJ databases">
        <title>Ladona fulva Genome sequencing and assembly.</title>
        <authorList>
            <person name="Murali S."/>
            <person name="Richards S."/>
            <person name="Bandaranaike D."/>
            <person name="Bellair M."/>
            <person name="Blankenburg K."/>
            <person name="Chao H."/>
            <person name="Dinh H."/>
            <person name="Doddapaneni H."/>
            <person name="Dugan-Rocha S."/>
            <person name="Elkadiri S."/>
            <person name="Gnanaolivu R."/>
            <person name="Hernandez B."/>
            <person name="Skinner E."/>
            <person name="Javaid M."/>
            <person name="Lee S."/>
            <person name="Li M."/>
            <person name="Ming W."/>
            <person name="Munidasa M."/>
            <person name="Muniz J."/>
            <person name="Nguyen L."/>
            <person name="Hughes D."/>
            <person name="Osuji N."/>
            <person name="Pu L.-L."/>
            <person name="Puazo M."/>
            <person name="Qu C."/>
            <person name="Quiroz J."/>
            <person name="Raj R."/>
            <person name="Weissenberger G."/>
            <person name="Xin Y."/>
            <person name="Zou X."/>
            <person name="Han Y."/>
            <person name="Worley K."/>
            <person name="Muzny D."/>
            <person name="Gibbs R."/>
        </authorList>
    </citation>
    <scope>NUCLEOTIDE SEQUENCE</scope>
    <source>
        <strain evidence="1">Sampled in the wild</strain>
    </source>
</reference>
<organism evidence="1 2">
    <name type="scientific">Ladona fulva</name>
    <name type="common">Scarce chaser dragonfly</name>
    <name type="synonym">Libellula fulva</name>
    <dbReference type="NCBI Taxonomy" id="123851"/>
    <lineage>
        <taxon>Eukaryota</taxon>
        <taxon>Metazoa</taxon>
        <taxon>Ecdysozoa</taxon>
        <taxon>Arthropoda</taxon>
        <taxon>Hexapoda</taxon>
        <taxon>Insecta</taxon>
        <taxon>Pterygota</taxon>
        <taxon>Palaeoptera</taxon>
        <taxon>Odonata</taxon>
        <taxon>Epiprocta</taxon>
        <taxon>Anisoptera</taxon>
        <taxon>Libelluloidea</taxon>
        <taxon>Libellulidae</taxon>
        <taxon>Ladona</taxon>
    </lineage>
</organism>
<comment type="caution">
    <text evidence="1">The sequence shown here is derived from an EMBL/GenBank/DDBJ whole genome shotgun (WGS) entry which is preliminary data.</text>
</comment>
<evidence type="ECO:0000313" key="2">
    <source>
        <dbReference type="Proteomes" id="UP000792457"/>
    </source>
</evidence>
<name>A0A8K0KLW1_LADFU</name>
<sequence length="77" mass="8190">MKYRVGGGGAVGGIVRVGESVSRAPPELREWLDAKLEQVGVDPSPAYSRYVLGLLLQPEGECGEEECGAEEEEALSI</sequence>
<dbReference type="EMBL" id="KZ309058">
    <property type="protein sequence ID" value="KAG8236669.1"/>
    <property type="molecule type" value="Genomic_DNA"/>
</dbReference>
<protein>
    <submittedName>
        <fullName evidence="1">Uncharacterized protein</fullName>
    </submittedName>
</protein>
<reference evidence="1" key="1">
    <citation type="submission" date="2013-04" db="EMBL/GenBank/DDBJ databases">
        <authorList>
            <person name="Qu J."/>
            <person name="Murali S.C."/>
            <person name="Bandaranaike D."/>
            <person name="Bellair M."/>
            <person name="Blankenburg K."/>
            <person name="Chao H."/>
            <person name="Dinh H."/>
            <person name="Doddapaneni H."/>
            <person name="Downs B."/>
            <person name="Dugan-Rocha S."/>
            <person name="Elkadiri S."/>
            <person name="Gnanaolivu R.D."/>
            <person name="Hernandez B."/>
            <person name="Javaid M."/>
            <person name="Jayaseelan J.C."/>
            <person name="Lee S."/>
            <person name="Li M."/>
            <person name="Ming W."/>
            <person name="Munidasa M."/>
            <person name="Muniz J."/>
            <person name="Nguyen L."/>
            <person name="Ongeri F."/>
            <person name="Osuji N."/>
            <person name="Pu L.-L."/>
            <person name="Puazo M."/>
            <person name="Qu C."/>
            <person name="Quiroz J."/>
            <person name="Raj R."/>
            <person name="Weissenberger G."/>
            <person name="Xin Y."/>
            <person name="Zou X."/>
            <person name="Han Y."/>
            <person name="Richards S."/>
            <person name="Worley K."/>
            <person name="Muzny D."/>
            <person name="Gibbs R."/>
        </authorList>
    </citation>
    <scope>NUCLEOTIDE SEQUENCE</scope>
    <source>
        <strain evidence="1">Sampled in the wild</strain>
    </source>
</reference>
<gene>
    <name evidence="1" type="ORF">J437_LFUL014397</name>
</gene>
<dbReference type="OrthoDB" id="3247158at2759"/>
<dbReference type="AlphaFoldDB" id="A0A8K0KLW1"/>